<protein>
    <recommendedName>
        <fullName evidence="2">2TM domain-containing protein</fullName>
    </recommendedName>
</protein>
<reference evidence="3 4" key="1">
    <citation type="submission" date="2019-10" db="EMBL/GenBank/DDBJ databases">
        <title>Gracilibacillus sp. nov. isolated from rice seeds.</title>
        <authorList>
            <person name="He S."/>
        </authorList>
    </citation>
    <scope>NUCLEOTIDE SEQUENCE [LARGE SCALE GENOMIC DNA]</scope>
    <source>
        <strain evidence="3 4">TD8</strain>
    </source>
</reference>
<evidence type="ECO:0000313" key="3">
    <source>
        <dbReference type="EMBL" id="KAB8137583.1"/>
    </source>
</evidence>
<evidence type="ECO:0000313" key="4">
    <source>
        <dbReference type="Proteomes" id="UP000480246"/>
    </source>
</evidence>
<dbReference type="Pfam" id="PF13239">
    <property type="entry name" value="2TM"/>
    <property type="match status" value="1"/>
</dbReference>
<comment type="caution">
    <text evidence="3">The sequence shown here is derived from an EMBL/GenBank/DDBJ whole genome shotgun (WGS) entry which is preliminary data.</text>
</comment>
<dbReference type="AlphaFoldDB" id="A0A7C8GUK3"/>
<dbReference type="Proteomes" id="UP000480246">
    <property type="component" value="Unassembled WGS sequence"/>
</dbReference>
<dbReference type="OrthoDB" id="2082317at2"/>
<keyword evidence="1" id="KW-1133">Transmembrane helix</keyword>
<gene>
    <name evidence="3" type="ORF">F9U64_08690</name>
</gene>
<feature type="transmembrane region" description="Helical" evidence="1">
    <location>
        <begin position="122"/>
        <end position="139"/>
    </location>
</feature>
<dbReference type="EMBL" id="WEID01000040">
    <property type="protein sequence ID" value="KAB8137583.1"/>
    <property type="molecule type" value="Genomic_DNA"/>
</dbReference>
<keyword evidence="1" id="KW-0472">Membrane</keyword>
<organism evidence="3 4">
    <name type="scientific">Gracilibacillus oryzae</name>
    <dbReference type="NCBI Taxonomy" id="1672701"/>
    <lineage>
        <taxon>Bacteria</taxon>
        <taxon>Bacillati</taxon>
        <taxon>Bacillota</taxon>
        <taxon>Bacilli</taxon>
        <taxon>Bacillales</taxon>
        <taxon>Bacillaceae</taxon>
        <taxon>Gracilibacillus</taxon>
    </lineage>
</organism>
<feature type="transmembrane region" description="Helical" evidence="1">
    <location>
        <begin position="34"/>
        <end position="53"/>
    </location>
</feature>
<feature type="transmembrane region" description="Helical" evidence="1">
    <location>
        <begin position="59"/>
        <end position="79"/>
    </location>
</feature>
<dbReference type="RefSeq" id="WP_153402607.1">
    <property type="nucleotide sequence ID" value="NZ_ML762428.1"/>
</dbReference>
<sequence>MIGWLIILCEVGFWVFVIAGLFARYVMKKEKLSAILLICTPVVDLVLLIATVIDLKNGATATVIHGIAAIYIGVSISFGHQMIRWADVRFAYYFANGPKPVKKKKYGKEFAKSERQGWYRHLIAWLIGCSFLASIIWYINNEQQTAQLTQIFLIWSLVLAIDFVISFSYTIFPKKQQA</sequence>
<dbReference type="InterPro" id="IPR025698">
    <property type="entry name" value="2TM_dom"/>
</dbReference>
<feature type="domain" description="2TM" evidence="2">
    <location>
        <begin position="113"/>
        <end position="172"/>
    </location>
</feature>
<feature type="transmembrane region" description="Helical" evidence="1">
    <location>
        <begin position="151"/>
        <end position="172"/>
    </location>
</feature>
<name>A0A7C8GUK3_9BACI</name>
<evidence type="ECO:0000256" key="1">
    <source>
        <dbReference type="SAM" id="Phobius"/>
    </source>
</evidence>
<proteinExistence type="predicted"/>
<evidence type="ECO:0000259" key="2">
    <source>
        <dbReference type="Pfam" id="PF13239"/>
    </source>
</evidence>
<keyword evidence="4" id="KW-1185">Reference proteome</keyword>
<accession>A0A7C8GUK3</accession>
<feature type="transmembrane region" description="Helical" evidence="1">
    <location>
        <begin position="6"/>
        <end position="27"/>
    </location>
</feature>
<keyword evidence="1" id="KW-0812">Transmembrane</keyword>